<evidence type="ECO:0000256" key="4">
    <source>
        <dbReference type="ARBA" id="ARBA00008704"/>
    </source>
</evidence>
<dbReference type="AlphaFoldDB" id="A0A8D8M6A7"/>
<sequence>MSSVPLFQNSGAAEILRSAQKDALVKQKLEESLSSLLLKALGTRTWLRYQSLIGPVSSFLYYSSTTLFCLQTLGEEYTGIIQVDSTLRHLPSFYRRLAMTLFDSFGYYNIIKYVSKIENGPTMLAVVQGLHRALFYYQHSFYDFPKRLTNIKYILIRSWLKDRSNTWIFRVVGLIALLTSLLTSTKSILDAMNHSNSDSETDLPLASSTNTNSAEKCTLCLEEFKNISVTPCGHLFCWQCIHICVQSKRVCPVCRDDVQPNRIVMLQNYDACNS</sequence>
<feature type="domain" description="RING-type" evidence="19">
    <location>
        <begin position="217"/>
        <end position="255"/>
    </location>
</feature>
<keyword evidence="11 18" id="KW-0863">Zinc-finger</keyword>
<comment type="subcellular location">
    <subcellularLocation>
        <location evidence="2">Peroxisome membrane</location>
        <topology evidence="2">Multi-pass membrane protein</topology>
    </subcellularLocation>
</comment>
<accession>A0A8D8M6A7</accession>
<dbReference type="InterPro" id="IPR013083">
    <property type="entry name" value="Znf_RING/FYVE/PHD"/>
</dbReference>
<keyword evidence="16" id="KW-0472">Membrane</keyword>
<comment type="similarity">
    <text evidence="4">Belongs to the pex2/pex10/pex12 family.</text>
</comment>
<evidence type="ECO:0000256" key="9">
    <source>
        <dbReference type="ARBA" id="ARBA00022692"/>
    </source>
</evidence>
<evidence type="ECO:0000256" key="16">
    <source>
        <dbReference type="ARBA" id="ARBA00023136"/>
    </source>
</evidence>
<evidence type="ECO:0000256" key="10">
    <source>
        <dbReference type="ARBA" id="ARBA00022723"/>
    </source>
</evidence>
<dbReference type="SMART" id="SM00184">
    <property type="entry name" value="RING"/>
    <property type="match status" value="1"/>
</dbReference>
<evidence type="ECO:0000256" key="17">
    <source>
        <dbReference type="ARBA" id="ARBA00023140"/>
    </source>
</evidence>
<evidence type="ECO:0000256" key="6">
    <source>
        <dbReference type="ARBA" id="ARBA00022448"/>
    </source>
</evidence>
<evidence type="ECO:0000256" key="12">
    <source>
        <dbReference type="ARBA" id="ARBA00022786"/>
    </source>
</evidence>
<keyword evidence="6" id="KW-0813">Transport</keyword>
<keyword evidence="13" id="KW-0862">Zinc</keyword>
<dbReference type="PROSITE" id="PS00518">
    <property type="entry name" value="ZF_RING_1"/>
    <property type="match status" value="1"/>
</dbReference>
<dbReference type="Pfam" id="PF04757">
    <property type="entry name" value="Pex2_Pex12"/>
    <property type="match status" value="1"/>
</dbReference>
<keyword evidence="14" id="KW-0653">Protein transport</keyword>
<dbReference type="GO" id="GO:0061630">
    <property type="term" value="F:ubiquitin protein ligase activity"/>
    <property type="evidence" value="ECO:0007669"/>
    <property type="project" value="UniProtKB-EC"/>
</dbReference>
<dbReference type="PANTHER" id="PTHR23350:SF0">
    <property type="entry name" value="PEROXISOME BIOGENESIS FACTOR 10"/>
    <property type="match status" value="1"/>
</dbReference>
<evidence type="ECO:0000259" key="19">
    <source>
        <dbReference type="PROSITE" id="PS50089"/>
    </source>
</evidence>
<dbReference type="GO" id="GO:0008270">
    <property type="term" value="F:zinc ion binding"/>
    <property type="evidence" value="ECO:0007669"/>
    <property type="project" value="UniProtKB-KW"/>
</dbReference>
<keyword evidence="10" id="KW-0479">Metal-binding</keyword>
<evidence type="ECO:0000313" key="20">
    <source>
        <dbReference type="EMBL" id="CAG6618597.1"/>
    </source>
</evidence>
<evidence type="ECO:0000256" key="7">
    <source>
        <dbReference type="ARBA" id="ARBA00022593"/>
    </source>
</evidence>
<comment type="catalytic activity">
    <reaction evidence="1">
        <text>S-ubiquitinyl-[E2 ubiquitin-conjugating enzyme]-L-cysteine + [acceptor protein]-L-lysine = [E2 ubiquitin-conjugating enzyme]-L-cysteine + N(6)-ubiquitinyl-[acceptor protein]-L-lysine.</text>
        <dbReference type="EC" id="2.3.2.27"/>
    </reaction>
</comment>
<organism evidence="20">
    <name type="scientific">Cacopsylla melanoneura</name>
    <dbReference type="NCBI Taxonomy" id="428564"/>
    <lineage>
        <taxon>Eukaryota</taxon>
        <taxon>Metazoa</taxon>
        <taxon>Ecdysozoa</taxon>
        <taxon>Arthropoda</taxon>
        <taxon>Hexapoda</taxon>
        <taxon>Insecta</taxon>
        <taxon>Pterygota</taxon>
        <taxon>Neoptera</taxon>
        <taxon>Paraneoptera</taxon>
        <taxon>Hemiptera</taxon>
        <taxon>Sternorrhyncha</taxon>
        <taxon>Psylloidea</taxon>
        <taxon>Psyllidae</taxon>
        <taxon>Psyllinae</taxon>
        <taxon>Cacopsylla</taxon>
    </lineage>
</organism>
<dbReference type="PANTHER" id="PTHR23350">
    <property type="entry name" value="PEROXISOME ASSEMBLY PROTEIN 10"/>
    <property type="match status" value="1"/>
</dbReference>
<evidence type="ECO:0000256" key="8">
    <source>
        <dbReference type="ARBA" id="ARBA00022679"/>
    </source>
</evidence>
<dbReference type="InterPro" id="IPR025654">
    <property type="entry name" value="PEX2/10"/>
</dbReference>
<keyword evidence="15" id="KW-1133">Transmembrane helix</keyword>
<evidence type="ECO:0000256" key="18">
    <source>
        <dbReference type="PROSITE-ProRule" id="PRU00175"/>
    </source>
</evidence>
<keyword evidence="12" id="KW-0833">Ubl conjugation pathway</keyword>
<dbReference type="EC" id="2.3.2.27" evidence="5"/>
<dbReference type="PROSITE" id="PS50089">
    <property type="entry name" value="ZF_RING_2"/>
    <property type="match status" value="1"/>
</dbReference>
<evidence type="ECO:0000256" key="11">
    <source>
        <dbReference type="ARBA" id="ARBA00022771"/>
    </source>
</evidence>
<comment type="pathway">
    <text evidence="3">Protein modification; protein ubiquitination.</text>
</comment>
<dbReference type="CDD" id="cd16527">
    <property type="entry name" value="RING-HC_PEX10"/>
    <property type="match status" value="1"/>
</dbReference>
<dbReference type="Gene3D" id="3.30.40.10">
    <property type="entry name" value="Zinc/RING finger domain, C3HC4 (zinc finger)"/>
    <property type="match status" value="1"/>
</dbReference>
<dbReference type="GO" id="GO:0005778">
    <property type="term" value="C:peroxisomal membrane"/>
    <property type="evidence" value="ECO:0007669"/>
    <property type="project" value="UniProtKB-SubCell"/>
</dbReference>
<reference evidence="20" key="1">
    <citation type="submission" date="2021-05" db="EMBL/GenBank/DDBJ databases">
        <authorList>
            <person name="Alioto T."/>
            <person name="Alioto T."/>
            <person name="Gomez Garrido J."/>
        </authorList>
    </citation>
    <scope>NUCLEOTIDE SEQUENCE</scope>
</reference>
<evidence type="ECO:0000256" key="14">
    <source>
        <dbReference type="ARBA" id="ARBA00022927"/>
    </source>
</evidence>
<evidence type="ECO:0000256" key="3">
    <source>
        <dbReference type="ARBA" id="ARBA00004906"/>
    </source>
</evidence>
<evidence type="ECO:0000256" key="5">
    <source>
        <dbReference type="ARBA" id="ARBA00012483"/>
    </source>
</evidence>
<dbReference type="EMBL" id="HBUF01042898">
    <property type="protein sequence ID" value="CAG6618597.1"/>
    <property type="molecule type" value="Transcribed_RNA"/>
</dbReference>
<evidence type="ECO:0000256" key="1">
    <source>
        <dbReference type="ARBA" id="ARBA00000900"/>
    </source>
</evidence>
<dbReference type="SUPFAM" id="SSF57850">
    <property type="entry name" value="RING/U-box"/>
    <property type="match status" value="1"/>
</dbReference>
<proteinExistence type="inferred from homology"/>
<keyword evidence="8" id="KW-0808">Transferase</keyword>
<keyword evidence="7" id="KW-0962">Peroxisome biogenesis</keyword>
<evidence type="ECO:0000256" key="15">
    <source>
        <dbReference type="ARBA" id="ARBA00022989"/>
    </source>
</evidence>
<dbReference type="InterPro" id="IPR017907">
    <property type="entry name" value="Znf_RING_CS"/>
</dbReference>
<evidence type="ECO:0000256" key="2">
    <source>
        <dbReference type="ARBA" id="ARBA00004585"/>
    </source>
</evidence>
<keyword evidence="17" id="KW-0576">Peroxisome</keyword>
<keyword evidence="9" id="KW-0812">Transmembrane</keyword>
<protein>
    <recommendedName>
        <fullName evidence="5">RING-type E3 ubiquitin transferase</fullName>
        <ecNumber evidence="5">2.3.2.27</ecNumber>
    </recommendedName>
</protein>
<dbReference type="Pfam" id="PF13920">
    <property type="entry name" value="zf-C3HC4_3"/>
    <property type="match status" value="1"/>
</dbReference>
<name>A0A8D8M6A7_9HEMI</name>
<dbReference type="GO" id="GO:0016558">
    <property type="term" value="P:protein import into peroxisome matrix"/>
    <property type="evidence" value="ECO:0007669"/>
    <property type="project" value="InterPro"/>
</dbReference>
<evidence type="ECO:0000256" key="13">
    <source>
        <dbReference type="ARBA" id="ARBA00022833"/>
    </source>
</evidence>
<dbReference type="InterPro" id="IPR006845">
    <property type="entry name" value="Pex_N"/>
</dbReference>
<dbReference type="InterPro" id="IPR001841">
    <property type="entry name" value="Znf_RING"/>
</dbReference>